<proteinExistence type="predicted"/>
<gene>
    <name evidence="3" type="ORF">ACEZDB_10930</name>
</gene>
<feature type="compositionally biased region" description="Low complexity" evidence="1">
    <location>
        <begin position="51"/>
        <end position="75"/>
    </location>
</feature>
<dbReference type="EMBL" id="JBHEZY010000003">
    <property type="protein sequence ID" value="MFC1431163.1"/>
    <property type="molecule type" value="Genomic_DNA"/>
</dbReference>
<evidence type="ECO:0000256" key="1">
    <source>
        <dbReference type="SAM" id="MobiDB-lite"/>
    </source>
</evidence>
<keyword evidence="2" id="KW-1133">Transmembrane helix</keyword>
<dbReference type="RefSeq" id="WP_380551442.1">
    <property type="nucleotide sequence ID" value="NZ_JBHEZY010000003.1"/>
</dbReference>
<evidence type="ECO:0000313" key="4">
    <source>
        <dbReference type="Proteomes" id="UP001592530"/>
    </source>
</evidence>
<keyword evidence="2" id="KW-0812">Transmembrane</keyword>
<evidence type="ECO:0000313" key="3">
    <source>
        <dbReference type="EMBL" id="MFC1431163.1"/>
    </source>
</evidence>
<feature type="transmembrane region" description="Helical" evidence="2">
    <location>
        <begin position="21"/>
        <end position="44"/>
    </location>
</feature>
<dbReference type="Proteomes" id="UP001592530">
    <property type="component" value="Unassembled WGS sequence"/>
</dbReference>
<sequence length="259" mass="26672">MPPPPPGYQPVPAGPRSRRGMYVALAVAGWLVVAAGTATAVVAVGSDGTTTTVADAEPSATASATPSAAPTTLAPTPTPKAVPSPTSTVRGTVSGSTHKGDLRYFLLPVPADAVAYGDQDGTKMTVSDLAKLLGNPTTSKQILKEYGCSGGATRTYRTNDGTYTVETQLMHFSSSGYASDWVQGLTFGSKAKAFTVSGVSGARGFAIDPTDPADDGELFAIAHVGDVEYEITVTGTGKLPRSVLKPLMQREVQRLKSGH</sequence>
<feature type="region of interest" description="Disordered" evidence="1">
    <location>
        <begin position="51"/>
        <end position="95"/>
    </location>
</feature>
<comment type="caution">
    <text evidence="3">The sequence shown here is derived from an EMBL/GenBank/DDBJ whole genome shotgun (WGS) entry which is preliminary data.</text>
</comment>
<protein>
    <submittedName>
        <fullName evidence="3">Uncharacterized protein</fullName>
    </submittedName>
</protein>
<reference evidence="3 4" key="1">
    <citation type="submission" date="2024-09" db="EMBL/GenBank/DDBJ databases">
        <authorList>
            <person name="Lee S.D."/>
        </authorList>
    </citation>
    <scope>NUCLEOTIDE SEQUENCE [LARGE SCALE GENOMIC DNA]</scope>
    <source>
        <strain evidence="3 4">N1-3</strain>
    </source>
</reference>
<accession>A0ABV6WYN6</accession>
<organism evidence="3 4">
    <name type="scientific">Streptacidiphilus alkalitolerans</name>
    <dbReference type="NCBI Taxonomy" id="3342712"/>
    <lineage>
        <taxon>Bacteria</taxon>
        <taxon>Bacillati</taxon>
        <taxon>Actinomycetota</taxon>
        <taxon>Actinomycetes</taxon>
        <taxon>Kitasatosporales</taxon>
        <taxon>Streptomycetaceae</taxon>
        <taxon>Streptacidiphilus</taxon>
    </lineage>
</organism>
<name>A0ABV6WYN6_9ACTN</name>
<feature type="compositionally biased region" description="Low complexity" evidence="1">
    <location>
        <begin position="83"/>
        <end position="95"/>
    </location>
</feature>
<keyword evidence="2" id="KW-0472">Membrane</keyword>
<evidence type="ECO:0000256" key="2">
    <source>
        <dbReference type="SAM" id="Phobius"/>
    </source>
</evidence>